<sequence length="70" mass="7465">MDWISLVRPRPRPSLLLALASGRGHGAPSTHEAVNPHAKEAPSSHGQTEVNQRERSGGFGTRALATTRAN</sequence>
<accession>A0A2M4B6N7</accession>
<protein>
    <submittedName>
        <fullName evidence="2">Putative secreted protein</fullName>
    </submittedName>
</protein>
<evidence type="ECO:0000256" key="1">
    <source>
        <dbReference type="SAM" id="MobiDB-lite"/>
    </source>
</evidence>
<feature type="region of interest" description="Disordered" evidence="1">
    <location>
        <begin position="22"/>
        <end position="70"/>
    </location>
</feature>
<reference evidence="2" key="1">
    <citation type="submission" date="2018-01" db="EMBL/GenBank/DDBJ databases">
        <title>An insight into the sialome of Amazonian anophelines.</title>
        <authorList>
            <person name="Ribeiro J.M."/>
            <person name="Scarpassa V."/>
            <person name="Calvo E."/>
        </authorList>
    </citation>
    <scope>NUCLEOTIDE SEQUENCE</scope>
    <source>
        <tissue evidence="2">Salivary glands</tissue>
    </source>
</reference>
<dbReference type="AlphaFoldDB" id="A0A2M4B6N7"/>
<dbReference type="EMBL" id="GGFK01015392">
    <property type="protein sequence ID" value="MBW48713.1"/>
    <property type="molecule type" value="Transcribed_RNA"/>
</dbReference>
<name>A0A2M4B6N7_9DIPT</name>
<proteinExistence type="predicted"/>
<organism evidence="2">
    <name type="scientific">Anopheles triannulatus</name>
    <dbReference type="NCBI Taxonomy" id="58253"/>
    <lineage>
        <taxon>Eukaryota</taxon>
        <taxon>Metazoa</taxon>
        <taxon>Ecdysozoa</taxon>
        <taxon>Arthropoda</taxon>
        <taxon>Hexapoda</taxon>
        <taxon>Insecta</taxon>
        <taxon>Pterygota</taxon>
        <taxon>Neoptera</taxon>
        <taxon>Endopterygota</taxon>
        <taxon>Diptera</taxon>
        <taxon>Nematocera</taxon>
        <taxon>Culicoidea</taxon>
        <taxon>Culicidae</taxon>
        <taxon>Anophelinae</taxon>
        <taxon>Anopheles</taxon>
    </lineage>
</organism>
<evidence type="ECO:0000313" key="2">
    <source>
        <dbReference type="EMBL" id="MBW48713.1"/>
    </source>
</evidence>